<dbReference type="Proteomes" id="UP001177670">
    <property type="component" value="Unassembled WGS sequence"/>
</dbReference>
<evidence type="ECO:0000256" key="1">
    <source>
        <dbReference type="SAM" id="MobiDB-lite"/>
    </source>
</evidence>
<proteinExistence type="predicted"/>
<protein>
    <submittedName>
        <fullName evidence="2">Uncharacterized protein</fullName>
    </submittedName>
</protein>
<name>A0AA40G426_9HYME</name>
<evidence type="ECO:0000313" key="3">
    <source>
        <dbReference type="Proteomes" id="UP001177670"/>
    </source>
</evidence>
<feature type="region of interest" description="Disordered" evidence="1">
    <location>
        <begin position="1"/>
        <end position="142"/>
    </location>
</feature>
<evidence type="ECO:0000313" key="2">
    <source>
        <dbReference type="EMBL" id="KAK1130550.1"/>
    </source>
</evidence>
<reference evidence="2" key="1">
    <citation type="submission" date="2021-10" db="EMBL/GenBank/DDBJ databases">
        <title>Melipona bicolor Genome sequencing and assembly.</title>
        <authorList>
            <person name="Araujo N.S."/>
            <person name="Arias M.C."/>
        </authorList>
    </citation>
    <scope>NUCLEOTIDE SEQUENCE</scope>
    <source>
        <strain evidence="2">USP_2M_L1-L4_2017</strain>
        <tissue evidence="2">Whole body</tissue>
    </source>
</reference>
<dbReference type="EMBL" id="JAHYIQ010000007">
    <property type="protein sequence ID" value="KAK1130550.1"/>
    <property type="molecule type" value="Genomic_DNA"/>
</dbReference>
<accession>A0AA40G426</accession>
<gene>
    <name evidence="2" type="ORF">K0M31_018676</name>
</gene>
<feature type="compositionally biased region" description="Basic and acidic residues" evidence="1">
    <location>
        <begin position="41"/>
        <end position="54"/>
    </location>
</feature>
<sequence>MSPSPNPRELASRRSFTRPKHPAINSGPLQRGGGRRRRREKKEEEKRRNEEAERKRNKSMEGGVEKTLNRTRDDEWAAEEKGLVDERVAREKQWRHLGSKRQRSDGKACAKGPPRVGGARKKRREVSRGQGGWNAEEEKEEEVVVLVSTG</sequence>
<comment type="caution">
    <text evidence="2">The sequence shown here is derived from an EMBL/GenBank/DDBJ whole genome shotgun (WGS) entry which is preliminary data.</text>
</comment>
<organism evidence="2 3">
    <name type="scientific">Melipona bicolor</name>
    <dbReference type="NCBI Taxonomy" id="60889"/>
    <lineage>
        <taxon>Eukaryota</taxon>
        <taxon>Metazoa</taxon>
        <taxon>Ecdysozoa</taxon>
        <taxon>Arthropoda</taxon>
        <taxon>Hexapoda</taxon>
        <taxon>Insecta</taxon>
        <taxon>Pterygota</taxon>
        <taxon>Neoptera</taxon>
        <taxon>Endopterygota</taxon>
        <taxon>Hymenoptera</taxon>
        <taxon>Apocrita</taxon>
        <taxon>Aculeata</taxon>
        <taxon>Apoidea</taxon>
        <taxon>Anthophila</taxon>
        <taxon>Apidae</taxon>
        <taxon>Melipona</taxon>
    </lineage>
</organism>
<keyword evidence="3" id="KW-1185">Reference proteome</keyword>
<dbReference type="AlphaFoldDB" id="A0AA40G426"/>
<feature type="compositionally biased region" description="Basic and acidic residues" evidence="1">
    <location>
        <begin position="63"/>
        <end position="94"/>
    </location>
</feature>